<reference evidence="2 3" key="1">
    <citation type="submission" date="2020-08" db="EMBL/GenBank/DDBJ databases">
        <title>Novel species isolated from subtropical streams in China.</title>
        <authorList>
            <person name="Lu H."/>
        </authorList>
    </citation>
    <scope>NUCLEOTIDE SEQUENCE [LARGE SCALE GENOMIC DNA]</scope>
    <source>
        <strain evidence="2 3">CCTCC AB 2015119</strain>
    </source>
</reference>
<dbReference type="PANTHER" id="PTHR33525">
    <property type="match status" value="1"/>
</dbReference>
<accession>A0ABR6XC39</accession>
<dbReference type="EMBL" id="JACOFT010000001">
    <property type="protein sequence ID" value="MBC3809849.1"/>
    <property type="molecule type" value="Genomic_DNA"/>
</dbReference>
<name>A0ABR6XC39_9BURK</name>
<evidence type="ECO:0000313" key="3">
    <source>
        <dbReference type="Proteomes" id="UP000637632"/>
    </source>
</evidence>
<dbReference type="SUPFAM" id="SSF109604">
    <property type="entry name" value="HD-domain/PDEase-like"/>
    <property type="match status" value="1"/>
</dbReference>
<dbReference type="PROSITE" id="PS51833">
    <property type="entry name" value="HDOD"/>
    <property type="match status" value="1"/>
</dbReference>
<dbReference type="InterPro" id="IPR052340">
    <property type="entry name" value="RNase_Y/CdgJ"/>
</dbReference>
<sequence>MKKSAVIKSEALRNIVAQISSGELVFPANVRATLKIQEALDEPKYGTDEIAKLIIQEPLVAARVIAVANSVAYSRFGGGITNVRMAISILGFSTLRSVVAAVIMRQICLAISDNAIREKMEYLWVHSATVAAMAHLLARKVSKIDPETALFAGVVHEVGGFYLLSRAEEFPALLESGTEIDYPSADQSHELEIARAVLQKLLIPKRVMSSIESCWHGAPVFPPVSLGDTLLLANHLTDTVSPLKQRRQTKLAADTGKIDFMVGDKSLQEILADSKEDLGSLTEALIS</sequence>
<keyword evidence="3" id="KW-1185">Reference proteome</keyword>
<dbReference type="PANTHER" id="PTHR33525:SF3">
    <property type="entry name" value="RIBONUCLEASE Y"/>
    <property type="match status" value="1"/>
</dbReference>
<proteinExistence type="predicted"/>
<organism evidence="2 3">
    <name type="scientific">Undibacterium aquatile</name>
    <dbReference type="NCBI Taxonomy" id="1537398"/>
    <lineage>
        <taxon>Bacteria</taxon>
        <taxon>Pseudomonadati</taxon>
        <taxon>Pseudomonadota</taxon>
        <taxon>Betaproteobacteria</taxon>
        <taxon>Burkholderiales</taxon>
        <taxon>Oxalobacteraceae</taxon>
        <taxon>Undibacterium</taxon>
    </lineage>
</organism>
<evidence type="ECO:0000313" key="2">
    <source>
        <dbReference type="EMBL" id="MBC3809849.1"/>
    </source>
</evidence>
<dbReference type="Proteomes" id="UP000637632">
    <property type="component" value="Unassembled WGS sequence"/>
</dbReference>
<dbReference type="Pfam" id="PF08668">
    <property type="entry name" value="HDOD"/>
    <property type="match status" value="1"/>
</dbReference>
<protein>
    <submittedName>
        <fullName evidence="2">HDOD domain-containing protein</fullName>
    </submittedName>
</protein>
<dbReference type="InterPro" id="IPR013976">
    <property type="entry name" value="HDOD"/>
</dbReference>
<comment type="caution">
    <text evidence="2">The sequence shown here is derived from an EMBL/GenBank/DDBJ whole genome shotgun (WGS) entry which is preliminary data.</text>
</comment>
<gene>
    <name evidence="2" type="ORF">H8K26_00205</name>
</gene>
<evidence type="ECO:0000259" key="1">
    <source>
        <dbReference type="PROSITE" id="PS51833"/>
    </source>
</evidence>
<feature type="domain" description="HDOD" evidence="1">
    <location>
        <begin position="26"/>
        <end position="217"/>
    </location>
</feature>
<dbReference type="Gene3D" id="1.10.3210.10">
    <property type="entry name" value="Hypothetical protein af1432"/>
    <property type="match status" value="1"/>
</dbReference>
<dbReference type="RefSeq" id="WP_190476465.1">
    <property type="nucleotide sequence ID" value="NZ_JACOFT010000001.1"/>
</dbReference>